<dbReference type="EMBL" id="QNQU01000002">
    <property type="protein sequence ID" value="RBQ11499.1"/>
    <property type="molecule type" value="Genomic_DNA"/>
</dbReference>
<evidence type="ECO:0000256" key="10">
    <source>
        <dbReference type="SAM" id="Phobius"/>
    </source>
</evidence>
<dbReference type="InterPro" id="IPR011527">
    <property type="entry name" value="ABC1_TM_dom"/>
</dbReference>
<feature type="transmembrane region" description="Helical" evidence="10">
    <location>
        <begin position="291"/>
        <end position="312"/>
    </location>
</feature>
<keyword evidence="6" id="KW-0378">Hydrolase</keyword>
<dbReference type="AlphaFoldDB" id="A0A366LDD0"/>
<feature type="transmembrane region" description="Helical" evidence="10">
    <location>
        <begin position="180"/>
        <end position="202"/>
    </location>
</feature>
<dbReference type="GO" id="GO:0005886">
    <property type="term" value="C:plasma membrane"/>
    <property type="evidence" value="ECO:0007669"/>
    <property type="project" value="UniProtKB-SubCell"/>
</dbReference>
<evidence type="ECO:0000259" key="11">
    <source>
        <dbReference type="PROSITE" id="PS50893"/>
    </source>
</evidence>
<dbReference type="GO" id="GO:0016887">
    <property type="term" value="F:ATP hydrolysis activity"/>
    <property type="evidence" value="ECO:0007669"/>
    <property type="project" value="InterPro"/>
</dbReference>
<feature type="transmembrane region" description="Helical" evidence="10">
    <location>
        <begin position="214"/>
        <end position="231"/>
    </location>
</feature>
<dbReference type="PANTHER" id="PTHR43394">
    <property type="entry name" value="ATP-DEPENDENT PERMEASE MDL1, MITOCHONDRIAL"/>
    <property type="match status" value="1"/>
</dbReference>
<dbReference type="Pfam" id="PF03412">
    <property type="entry name" value="Peptidase_C39"/>
    <property type="match status" value="1"/>
</dbReference>
<comment type="caution">
    <text evidence="14">The sequence shown here is derived from an EMBL/GenBank/DDBJ whole genome shotgun (WGS) entry which is preliminary data.</text>
</comment>
<name>A0A366LDD0_9SPHI</name>
<evidence type="ECO:0000259" key="12">
    <source>
        <dbReference type="PROSITE" id="PS50929"/>
    </source>
</evidence>
<feature type="transmembrane region" description="Helical" evidence="10">
    <location>
        <begin position="318"/>
        <end position="339"/>
    </location>
</feature>
<dbReference type="PROSITE" id="PS50893">
    <property type="entry name" value="ABC_TRANSPORTER_2"/>
    <property type="match status" value="1"/>
</dbReference>
<keyword evidence="2" id="KW-0813">Transport</keyword>
<dbReference type="Gene3D" id="3.90.70.10">
    <property type="entry name" value="Cysteine proteinases"/>
    <property type="match status" value="1"/>
</dbReference>
<evidence type="ECO:0000256" key="1">
    <source>
        <dbReference type="ARBA" id="ARBA00004651"/>
    </source>
</evidence>
<dbReference type="FunFam" id="3.40.50.300:FF:000299">
    <property type="entry name" value="ABC transporter ATP-binding protein/permease"/>
    <property type="match status" value="1"/>
</dbReference>
<evidence type="ECO:0000313" key="15">
    <source>
        <dbReference type="Proteomes" id="UP000252081"/>
    </source>
</evidence>
<dbReference type="Pfam" id="PF00005">
    <property type="entry name" value="ABC_tran"/>
    <property type="match status" value="1"/>
</dbReference>
<dbReference type="InterPro" id="IPR003593">
    <property type="entry name" value="AAA+_ATPase"/>
</dbReference>
<dbReference type="InterPro" id="IPR036640">
    <property type="entry name" value="ABC1_TM_sf"/>
</dbReference>
<evidence type="ECO:0000256" key="5">
    <source>
        <dbReference type="ARBA" id="ARBA00022741"/>
    </source>
</evidence>
<dbReference type="InterPro" id="IPR017871">
    <property type="entry name" value="ABC_transporter-like_CS"/>
</dbReference>
<dbReference type="InterPro" id="IPR027417">
    <property type="entry name" value="P-loop_NTPase"/>
</dbReference>
<sequence>MAFKFFKQPDQMDCGPTCLRMVAAHYGRKVSLQKLREISGLSKSGVSMLGISEAAEKIGFRTSGIKVSPQKLKKIELPVVLHWDQNHFVVLYKISDTNALIFKGNGHSERYHIADPAKGLIEYTLSEFIKHWISRRGDEGKEGIALTMETTPGFFMQEPDKDDGLSLEYLMGYLRRYRQLIVQLFIGLLIGSLLQLILPFLTQSIVDTGINTRNISFVYMILIAQTMLFLGRMSVDFIRSWILLHISTRVNISILTDFIIKLMKLKMSFFDTKMTGDILQRMNDQGRIQGFLTGSTLTVIFSMVNLLVFAFVLAWYNISIFLIFLFSSILYSIWVVLFLKKRRELDFKRFDAAAKNQSTIMQLITGIQEIKLNNCEQQKRWEWERIQAVLFKFSVKSLSLGQIQQTGAFFINEGKNILITFIVVKSVIDGQLTLGGMMAIQYVIGQLNSPVEQFLGFLQQLQDAKISLERLNEIHKMGDEEPSERVFLKELPTDKGIRIHNLSFTYPGAGNEPVLSGICMNIPEGKTTAIVGMSGSGKTTILKLLLRFYEPQKGEIRVGAAHLEQVSYRFWRGECGVVMQDGFIFSDTIERNIAVGDEYPDKKKLDHAIQIANINDFVESLPLGINTKIGQAGSGISQGQRQRILIARSVYKNPTYIFFDEATNSLDANNEKVIMENLENFFKHRTVVVVAHRLSTVKNADNIIVLDKGRIIEQGTHAQLTKNKGEYYQLVRNQLELEN</sequence>
<dbReference type="InterPro" id="IPR003439">
    <property type="entry name" value="ABC_transporter-like_ATP-bd"/>
</dbReference>
<keyword evidence="8 10" id="KW-1133">Transmembrane helix</keyword>
<keyword evidence="7" id="KW-0067">ATP-binding</keyword>
<evidence type="ECO:0000256" key="4">
    <source>
        <dbReference type="ARBA" id="ARBA00022692"/>
    </source>
</evidence>
<organism evidence="14 15">
    <name type="scientific">Pedobacter miscanthi</name>
    <dbReference type="NCBI Taxonomy" id="2259170"/>
    <lineage>
        <taxon>Bacteria</taxon>
        <taxon>Pseudomonadati</taxon>
        <taxon>Bacteroidota</taxon>
        <taxon>Sphingobacteriia</taxon>
        <taxon>Sphingobacteriales</taxon>
        <taxon>Sphingobacteriaceae</taxon>
        <taxon>Pedobacter</taxon>
    </lineage>
</organism>
<reference evidence="14 15" key="1">
    <citation type="submission" date="2018-07" db="EMBL/GenBank/DDBJ databases">
        <title>A draft genome of a endophytic bacteria, a new species of Pedobacter.</title>
        <authorList>
            <person name="Zhang Z.D."/>
            <person name="Chen Z.J."/>
        </authorList>
    </citation>
    <scope>NUCLEOTIDE SEQUENCE [LARGE SCALE GENOMIC DNA]</scope>
    <source>
        <strain evidence="14 15">RS10</strain>
    </source>
</reference>
<feature type="domain" description="Peptidase C39" evidence="13">
    <location>
        <begin position="8"/>
        <end position="139"/>
    </location>
</feature>
<feature type="domain" description="ABC transporter" evidence="11">
    <location>
        <begin position="497"/>
        <end position="733"/>
    </location>
</feature>
<keyword evidence="5" id="KW-0547">Nucleotide-binding</keyword>
<dbReference type="GO" id="GO:0015421">
    <property type="term" value="F:ABC-type oligopeptide transporter activity"/>
    <property type="evidence" value="ECO:0007669"/>
    <property type="project" value="TreeGrafter"/>
</dbReference>
<evidence type="ECO:0000256" key="3">
    <source>
        <dbReference type="ARBA" id="ARBA00022475"/>
    </source>
</evidence>
<dbReference type="PROSITE" id="PS50990">
    <property type="entry name" value="PEPTIDASE_C39"/>
    <property type="match status" value="1"/>
</dbReference>
<evidence type="ECO:0000256" key="8">
    <source>
        <dbReference type="ARBA" id="ARBA00022989"/>
    </source>
</evidence>
<comment type="subcellular location">
    <subcellularLocation>
        <location evidence="1">Cell membrane</location>
        <topology evidence="1">Multi-pass membrane protein</topology>
    </subcellularLocation>
</comment>
<dbReference type="CDD" id="cd02418">
    <property type="entry name" value="Peptidase_C39B"/>
    <property type="match status" value="1"/>
</dbReference>
<evidence type="ECO:0000256" key="6">
    <source>
        <dbReference type="ARBA" id="ARBA00022801"/>
    </source>
</evidence>
<proteinExistence type="predicted"/>
<dbReference type="InterPro" id="IPR039421">
    <property type="entry name" value="Type_1_exporter"/>
</dbReference>
<keyword evidence="9 10" id="KW-0472">Membrane</keyword>
<feature type="domain" description="ABC transmembrane type-1" evidence="12">
    <location>
        <begin position="184"/>
        <end position="463"/>
    </location>
</feature>
<dbReference type="PROSITE" id="PS00211">
    <property type="entry name" value="ABC_TRANSPORTER_1"/>
    <property type="match status" value="1"/>
</dbReference>
<dbReference type="RefSeq" id="WP_113947413.1">
    <property type="nucleotide sequence ID" value="NZ_QNQU01000002.1"/>
</dbReference>
<dbReference type="PANTHER" id="PTHR43394:SF1">
    <property type="entry name" value="ATP-BINDING CASSETTE SUB-FAMILY B MEMBER 10, MITOCHONDRIAL"/>
    <property type="match status" value="1"/>
</dbReference>
<gene>
    <name evidence="14" type="ORF">DRW42_03285</name>
</gene>
<dbReference type="Gene3D" id="3.40.50.300">
    <property type="entry name" value="P-loop containing nucleotide triphosphate hydrolases"/>
    <property type="match status" value="1"/>
</dbReference>
<dbReference type="Pfam" id="PF00664">
    <property type="entry name" value="ABC_membrane"/>
    <property type="match status" value="1"/>
</dbReference>
<dbReference type="SUPFAM" id="SSF90123">
    <property type="entry name" value="ABC transporter transmembrane region"/>
    <property type="match status" value="1"/>
</dbReference>
<dbReference type="SMART" id="SM00382">
    <property type="entry name" value="AAA"/>
    <property type="match status" value="1"/>
</dbReference>
<evidence type="ECO:0000313" key="14">
    <source>
        <dbReference type="EMBL" id="RBQ11499.1"/>
    </source>
</evidence>
<dbReference type="GO" id="GO:0008233">
    <property type="term" value="F:peptidase activity"/>
    <property type="evidence" value="ECO:0007669"/>
    <property type="project" value="InterPro"/>
</dbReference>
<accession>A0A366LDD0</accession>
<dbReference type="Proteomes" id="UP000252081">
    <property type="component" value="Unassembled WGS sequence"/>
</dbReference>
<dbReference type="Gene3D" id="1.20.1560.10">
    <property type="entry name" value="ABC transporter type 1, transmembrane domain"/>
    <property type="match status" value="1"/>
</dbReference>
<dbReference type="CDD" id="cd18571">
    <property type="entry name" value="ABC_6TM_peptidase_like"/>
    <property type="match status" value="1"/>
</dbReference>
<dbReference type="OrthoDB" id="9760358at2"/>
<dbReference type="GO" id="GO:0005524">
    <property type="term" value="F:ATP binding"/>
    <property type="evidence" value="ECO:0007669"/>
    <property type="project" value="UniProtKB-KW"/>
</dbReference>
<keyword evidence="4 10" id="KW-0812">Transmembrane</keyword>
<evidence type="ECO:0000256" key="2">
    <source>
        <dbReference type="ARBA" id="ARBA00022448"/>
    </source>
</evidence>
<dbReference type="GO" id="GO:0006508">
    <property type="term" value="P:proteolysis"/>
    <property type="evidence" value="ECO:0007669"/>
    <property type="project" value="InterPro"/>
</dbReference>
<dbReference type="InterPro" id="IPR005074">
    <property type="entry name" value="Peptidase_C39"/>
</dbReference>
<dbReference type="PROSITE" id="PS50929">
    <property type="entry name" value="ABC_TM1F"/>
    <property type="match status" value="1"/>
</dbReference>
<evidence type="ECO:0000256" key="9">
    <source>
        <dbReference type="ARBA" id="ARBA00023136"/>
    </source>
</evidence>
<protein>
    <submittedName>
        <fullName evidence="14">Peptidase domain-containing ABC transporter</fullName>
    </submittedName>
</protein>
<dbReference type="SUPFAM" id="SSF52540">
    <property type="entry name" value="P-loop containing nucleoside triphosphate hydrolases"/>
    <property type="match status" value="1"/>
</dbReference>
<keyword evidence="3" id="KW-1003">Cell membrane</keyword>
<evidence type="ECO:0000256" key="7">
    <source>
        <dbReference type="ARBA" id="ARBA00022840"/>
    </source>
</evidence>
<evidence type="ECO:0000259" key="13">
    <source>
        <dbReference type="PROSITE" id="PS50990"/>
    </source>
</evidence>
<keyword evidence="15" id="KW-1185">Reference proteome</keyword>